<dbReference type="PANTHER" id="PTHR10695:SF46">
    <property type="entry name" value="BIFUNCTIONAL COENZYME A SYNTHASE-RELATED"/>
    <property type="match status" value="1"/>
</dbReference>
<dbReference type="RefSeq" id="WP_209457573.1">
    <property type="nucleotide sequence ID" value="NZ_BAAACS010000017.1"/>
</dbReference>
<comment type="catalytic activity">
    <reaction evidence="3">
        <text>3'-dephospho-CoA + ATP = ADP + CoA + H(+)</text>
        <dbReference type="Rhea" id="RHEA:18245"/>
        <dbReference type="ChEBI" id="CHEBI:15378"/>
        <dbReference type="ChEBI" id="CHEBI:30616"/>
        <dbReference type="ChEBI" id="CHEBI:57287"/>
        <dbReference type="ChEBI" id="CHEBI:57328"/>
        <dbReference type="ChEBI" id="CHEBI:456216"/>
        <dbReference type="EC" id="2.7.1.24"/>
    </reaction>
</comment>
<dbReference type="HAMAP" id="MF_00376">
    <property type="entry name" value="Dephospho_CoA_kinase"/>
    <property type="match status" value="1"/>
</dbReference>
<protein>
    <recommendedName>
        <fullName evidence="3 4">Dephospho-CoA kinase</fullName>
        <ecNumber evidence="3 4">2.7.1.24</ecNumber>
    </recommendedName>
    <alternativeName>
        <fullName evidence="3">Dephosphocoenzyme A kinase</fullName>
    </alternativeName>
</protein>
<gene>
    <name evidence="3" type="primary">coaE</name>
    <name evidence="5" type="ORF">J2Z43_002690</name>
</gene>
<comment type="subcellular location">
    <subcellularLocation>
        <location evidence="3">Cytoplasm</location>
    </subcellularLocation>
</comment>
<keyword evidence="3" id="KW-0173">Coenzyme A biosynthesis</keyword>
<comment type="function">
    <text evidence="3">Catalyzes the phosphorylation of the 3'-hydroxyl group of dephosphocoenzyme A to form coenzyme A.</text>
</comment>
<keyword evidence="2 3" id="KW-0067">ATP-binding</keyword>
<dbReference type="PANTHER" id="PTHR10695">
    <property type="entry name" value="DEPHOSPHO-COA KINASE-RELATED"/>
    <property type="match status" value="1"/>
</dbReference>
<dbReference type="GO" id="GO:0004140">
    <property type="term" value="F:dephospho-CoA kinase activity"/>
    <property type="evidence" value="ECO:0007669"/>
    <property type="project" value="UniProtKB-EC"/>
</dbReference>
<dbReference type="InterPro" id="IPR027417">
    <property type="entry name" value="P-loop_NTPase"/>
</dbReference>
<accession>A0ABS4EE75</accession>
<dbReference type="EMBL" id="JAGGJX010000007">
    <property type="protein sequence ID" value="MBP1856242.1"/>
    <property type="molecule type" value="Genomic_DNA"/>
</dbReference>
<dbReference type="Pfam" id="PF01121">
    <property type="entry name" value="CoaE"/>
    <property type="match status" value="1"/>
</dbReference>
<organism evidence="5 6">
    <name type="scientific">Metaclostridioides mangenotii</name>
    <dbReference type="NCBI Taxonomy" id="1540"/>
    <lineage>
        <taxon>Bacteria</taxon>
        <taxon>Bacillati</taxon>
        <taxon>Bacillota</taxon>
        <taxon>Clostridia</taxon>
        <taxon>Peptostreptococcales</taxon>
        <taxon>Peptostreptococcaceae</taxon>
        <taxon>Metaclostridioides</taxon>
    </lineage>
</organism>
<dbReference type="EC" id="2.7.1.24" evidence="3 4"/>
<evidence type="ECO:0000256" key="2">
    <source>
        <dbReference type="ARBA" id="ARBA00022840"/>
    </source>
</evidence>
<feature type="binding site" evidence="3">
    <location>
        <begin position="11"/>
        <end position="16"/>
    </location>
    <ligand>
        <name>ATP</name>
        <dbReference type="ChEBI" id="CHEBI:30616"/>
    </ligand>
</feature>
<evidence type="ECO:0000256" key="4">
    <source>
        <dbReference type="NCBIfam" id="TIGR00152"/>
    </source>
</evidence>
<dbReference type="NCBIfam" id="TIGR00152">
    <property type="entry name" value="dephospho-CoA kinase"/>
    <property type="match status" value="1"/>
</dbReference>
<dbReference type="Gene3D" id="3.40.50.300">
    <property type="entry name" value="P-loop containing nucleotide triphosphate hydrolases"/>
    <property type="match status" value="1"/>
</dbReference>
<keyword evidence="3" id="KW-0963">Cytoplasm</keyword>
<comment type="pathway">
    <text evidence="3">Cofactor biosynthesis; coenzyme A biosynthesis; CoA from (R)-pantothenate: step 5/5.</text>
</comment>
<dbReference type="CDD" id="cd02022">
    <property type="entry name" value="DPCK"/>
    <property type="match status" value="1"/>
</dbReference>
<keyword evidence="3 5" id="KW-0418">Kinase</keyword>
<sequence length="200" mass="23245">MLILGLTGNIGCGKSSLSKIFIRNGIDVIDADKVAREIMEDENFSKKIYEEFGYEIRNEDKTLNRKKLGSIVFKDEERLEKLNSLTHPMIQEVILSRIEYFKNLNKSITVIDAAILIEHGYTEIVDKLLVVTCNIDEQIRRVQKRDKCTKEEALNRINSQMSQNEKAKIADYIIDNSGTYSELNEKAYKFMVYMKENWCE</sequence>
<evidence type="ECO:0000313" key="5">
    <source>
        <dbReference type="EMBL" id="MBP1856242.1"/>
    </source>
</evidence>
<evidence type="ECO:0000256" key="3">
    <source>
        <dbReference type="HAMAP-Rule" id="MF_00376"/>
    </source>
</evidence>
<comment type="similarity">
    <text evidence="3">Belongs to the CoaE family.</text>
</comment>
<evidence type="ECO:0000313" key="6">
    <source>
        <dbReference type="Proteomes" id="UP000767291"/>
    </source>
</evidence>
<evidence type="ECO:0000256" key="1">
    <source>
        <dbReference type="ARBA" id="ARBA00022741"/>
    </source>
</evidence>
<dbReference type="SUPFAM" id="SSF52540">
    <property type="entry name" value="P-loop containing nucleoside triphosphate hydrolases"/>
    <property type="match status" value="1"/>
</dbReference>
<keyword evidence="3 5" id="KW-0808">Transferase</keyword>
<dbReference type="PROSITE" id="PS51219">
    <property type="entry name" value="DPCK"/>
    <property type="match status" value="1"/>
</dbReference>
<reference evidence="5 6" key="1">
    <citation type="submission" date="2021-03" db="EMBL/GenBank/DDBJ databases">
        <title>Genomic Encyclopedia of Type Strains, Phase IV (KMG-IV): sequencing the most valuable type-strain genomes for metagenomic binning, comparative biology and taxonomic classification.</title>
        <authorList>
            <person name="Goeker M."/>
        </authorList>
    </citation>
    <scope>NUCLEOTIDE SEQUENCE [LARGE SCALE GENOMIC DNA]</scope>
    <source>
        <strain evidence="5 6">DSM 1289</strain>
    </source>
</reference>
<dbReference type="InterPro" id="IPR001977">
    <property type="entry name" value="Depp_CoAkinase"/>
</dbReference>
<comment type="caution">
    <text evidence="5">The sequence shown here is derived from an EMBL/GenBank/DDBJ whole genome shotgun (WGS) entry which is preliminary data.</text>
</comment>
<dbReference type="Proteomes" id="UP000767291">
    <property type="component" value="Unassembled WGS sequence"/>
</dbReference>
<keyword evidence="6" id="KW-1185">Reference proteome</keyword>
<keyword evidence="1 3" id="KW-0547">Nucleotide-binding</keyword>
<proteinExistence type="inferred from homology"/>
<name>A0ABS4EE75_9FIRM</name>